<dbReference type="InterPro" id="IPR019402">
    <property type="entry name" value="CWH43_N"/>
</dbReference>
<keyword evidence="1" id="KW-1133">Transmembrane helix</keyword>
<feature type="transmembrane region" description="Helical" evidence="1">
    <location>
        <begin position="176"/>
        <end position="195"/>
    </location>
</feature>
<dbReference type="GO" id="GO:0031505">
    <property type="term" value="P:fungal-type cell wall organization"/>
    <property type="evidence" value="ECO:0007669"/>
    <property type="project" value="EnsemblFungi"/>
</dbReference>
<feature type="domain" description="PGAP2IP C-terminal nuclease-like" evidence="5">
    <location>
        <begin position="678"/>
        <end position="924"/>
    </location>
</feature>
<feature type="transmembrane region" description="Helical" evidence="1">
    <location>
        <begin position="607"/>
        <end position="625"/>
    </location>
</feature>
<keyword evidence="1" id="KW-0812">Transmembrane</keyword>
<feature type="transmembrane region" description="Helical" evidence="1">
    <location>
        <begin position="572"/>
        <end position="595"/>
    </location>
</feature>
<feature type="transmembrane region" description="Helical" evidence="1">
    <location>
        <begin position="274"/>
        <end position="291"/>
    </location>
</feature>
<dbReference type="GeneID" id="30994639"/>
<dbReference type="Pfam" id="PF23226">
    <property type="entry name" value="Exo_endo_phos_PGAP2IP"/>
    <property type="match status" value="1"/>
</dbReference>
<feature type="transmembrane region" description="Helical" evidence="1">
    <location>
        <begin position="350"/>
        <end position="372"/>
    </location>
</feature>
<dbReference type="Pfam" id="PF10277">
    <property type="entry name" value="Frag1"/>
    <property type="match status" value="1"/>
</dbReference>
<dbReference type="InterPro" id="IPR036691">
    <property type="entry name" value="Endo/exonu/phosph_ase_sf"/>
</dbReference>
<accession>A0A1E4RK65</accession>
<dbReference type="RefSeq" id="XP_020076700.1">
    <property type="nucleotide sequence ID" value="XM_020220089.1"/>
</dbReference>
<dbReference type="AlphaFoldDB" id="A0A1E4RK65"/>
<evidence type="ECO:0000259" key="3">
    <source>
        <dbReference type="Pfam" id="PF23021"/>
    </source>
</evidence>
<evidence type="ECO:0000313" key="6">
    <source>
        <dbReference type="EMBL" id="ODV67633.1"/>
    </source>
</evidence>
<dbReference type="SUPFAM" id="SSF56219">
    <property type="entry name" value="DNase I-like"/>
    <property type="match status" value="1"/>
</dbReference>
<dbReference type="PANTHER" id="PTHR14859:SF1">
    <property type="entry name" value="PGAP2-INTERACTING PROTEIN"/>
    <property type="match status" value="1"/>
</dbReference>
<feature type="domain" description="PGAP2IP second transmembrane" evidence="3">
    <location>
        <begin position="449"/>
        <end position="627"/>
    </location>
</feature>
<feature type="transmembrane region" description="Helical" evidence="1">
    <location>
        <begin position="451"/>
        <end position="469"/>
    </location>
</feature>
<dbReference type="Proteomes" id="UP000095085">
    <property type="component" value="Unassembled WGS sequence"/>
</dbReference>
<evidence type="ECO:0000259" key="2">
    <source>
        <dbReference type="Pfam" id="PF10277"/>
    </source>
</evidence>
<feature type="transmembrane region" description="Helical" evidence="1">
    <location>
        <begin position="26"/>
        <end position="51"/>
    </location>
</feature>
<dbReference type="GO" id="GO:0005886">
    <property type="term" value="C:plasma membrane"/>
    <property type="evidence" value="ECO:0007669"/>
    <property type="project" value="EnsemblFungi"/>
</dbReference>
<dbReference type="InterPro" id="IPR053912">
    <property type="entry name" value="PGAP2IP_TM_1nd"/>
</dbReference>
<evidence type="ECO:0000256" key="1">
    <source>
        <dbReference type="SAM" id="Phobius"/>
    </source>
</evidence>
<dbReference type="GO" id="GO:0006506">
    <property type="term" value="P:GPI anchor biosynthetic process"/>
    <property type="evidence" value="ECO:0007669"/>
    <property type="project" value="EnsemblFungi"/>
</dbReference>
<dbReference type="GO" id="GO:0005935">
    <property type="term" value="C:cellular bud neck"/>
    <property type="evidence" value="ECO:0007669"/>
    <property type="project" value="EnsemblFungi"/>
</dbReference>
<feature type="domain" description="PGAP2IP first transmembrane" evidence="4">
    <location>
        <begin position="274"/>
        <end position="430"/>
    </location>
</feature>
<evidence type="ECO:0000313" key="7">
    <source>
        <dbReference type="Proteomes" id="UP000095085"/>
    </source>
</evidence>
<dbReference type="GO" id="GO:0005934">
    <property type="term" value="C:cellular bud tip"/>
    <property type="evidence" value="ECO:0007669"/>
    <property type="project" value="EnsemblFungi"/>
</dbReference>
<evidence type="ECO:0008006" key="8">
    <source>
        <dbReference type="Google" id="ProtNLM"/>
    </source>
</evidence>
<feature type="transmembrane region" description="Helical" evidence="1">
    <location>
        <begin position="113"/>
        <end position="133"/>
    </location>
</feature>
<feature type="transmembrane region" description="Helical" evidence="1">
    <location>
        <begin position="489"/>
        <end position="509"/>
    </location>
</feature>
<feature type="transmembrane region" description="Helical" evidence="1">
    <location>
        <begin position="83"/>
        <end position="101"/>
    </location>
</feature>
<feature type="transmembrane region" description="Helical" evidence="1">
    <location>
        <begin position="297"/>
        <end position="316"/>
    </location>
</feature>
<reference evidence="7" key="1">
    <citation type="submission" date="2016-05" db="EMBL/GenBank/DDBJ databases">
        <title>Comparative genomics of biotechnologically important yeasts.</title>
        <authorList>
            <consortium name="DOE Joint Genome Institute"/>
            <person name="Riley R."/>
            <person name="Haridas S."/>
            <person name="Wolfe K.H."/>
            <person name="Lopes M.R."/>
            <person name="Hittinger C.T."/>
            <person name="Goker M."/>
            <person name="Salamov A."/>
            <person name="Wisecaver J."/>
            <person name="Long T.M."/>
            <person name="Aerts A.L."/>
            <person name="Barry K."/>
            <person name="Choi C."/>
            <person name="Clum A."/>
            <person name="Coughlan A.Y."/>
            <person name="Deshpande S."/>
            <person name="Douglass A.P."/>
            <person name="Hanson S.J."/>
            <person name="Klenk H.-P."/>
            <person name="Labutti K."/>
            <person name="Lapidus A."/>
            <person name="Lindquist E."/>
            <person name="Lipzen A."/>
            <person name="Meier-Kolthoff J.P."/>
            <person name="Ohm R.A."/>
            <person name="Otillar R.P."/>
            <person name="Pangilinan J."/>
            <person name="Peng Y."/>
            <person name="Rokas A."/>
            <person name="Rosa C.A."/>
            <person name="Scheuner C."/>
            <person name="Sibirny A.A."/>
            <person name="Slot J.C."/>
            <person name="Stielow J.B."/>
            <person name="Sun H."/>
            <person name="Kurtzman C.P."/>
            <person name="Blackwell M."/>
            <person name="Grigoriev I.V."/>
            <person name="Jeffries T.W."/>
        </authorList>
    </citation>
    <scope>NUCLEOTIDE SEQUENCE [LARGE SCALE GENOMIC DNA]</scope>
    <source>
        <strain evidence="7">NRRL Y-1933</strain>
    </source>
</reference>
<name>A0A1E4RK65_9ASCO</name>
<dbReference type="InterPro" id="IPR051916">
    <property type="entry name" value="GPI-anchor_lipid_remodeler"/>
</dbReference>
<keyword evidence="7" id="KW-1185">Reference proteome</keyword>
<dbReference type="Pfam" id="PF23022">
    <property type="entry name" value="6TM_1st_PGAP2IP"/>
    <property type="match status" value="1"/>
</dbReference>
<keyword evidence="1" id="KW-0472">Membrane</keyword>
<dbReference type="InterPro" id="IPR057315">
    <property type="entry name" value="Exo_endo_phos_PGAP2IP_C"/>
</dbReference>
<dbReference type="FunFam" id="3.60.10.10:FF:000031">
    <property type="entry name" value="Calcofluor white hypersensitive protein"/>
    <property type="match status" value="1"/>
</dbReference>
<feature type="transmembrane region" description="Helical" evidence="1">
    <location>
        <begin position="379"/>
        <end position="400"/>
    </location>
</feature>
<dbReference type="PANTHER" id="PTHR14859">
    <property type="entry name" value="CALCOFLUOR WHITE HYPERSENSITIVE PROTEIN PRECURSOR"/>
    <property type="match status" value="1"/>
</dbReference>
<feature type="transmembrane region" description="Helical" evidence="1">
    <location>
        <begin position="646"/>
        <end position="665"/>
    </location>
</feature>
<feature type="transmembrane region" description="Helical" evidence="1">
    <location>
        <begin position="540"/>
        <end position="560"/>
    </location>
</feature>
<proteinExistence type="predicted"/>
<protein>
    <recommendedName>
        <fullName evidence="8">Calcofluor white hypersensitive protein</fullName>
    </recommendedName>
</protein>
<feature type="transmembrane region" description="Helical" evidence="1">
    <location>
        <begin position="145"/>
        <end position="164"/>
    </location>
</feature>
<dbReference type="Pfam" id="PF23021">
    <property type="entry name" value="6TM_2nd_PGAP2IP"/>
    <property type="match status" value="1"/>
</dbReference>
<dbReference type="EMBL" id="KV454540">
    <property type="protein sequence ID" value="ODV67633.1"/>
    <property type="molecule type" value="Genomic_DNA"/>
</dbReference>
<feature type="transmembrane region" description="Helical" evidence="1">
    <location>
        <begin position="516"/>
        <end position="534"/>
    </location>
</feature>
<feature type="transmembrane region" description="Helical" evidence="1">
    <location>
        <begin position="420"/>
        <end position="439"/>
    </location>
</feature>
<dbReference type="Gene3D" id="3.60.10.10">
    <property type="entry name" value="Endonuclease/exonuclease/phosphatase"/>
    <property type="match status" value="1"/>
</dbReference>
<dbReference type="STRING" id="984485.A0A1E4RK65"/>
<dbReference type="InterPro" id="IPR053911">
    <property type="entry name" value="PGAP2IP_TM_2nd"/>
</dbReference>
<dbReference type="OrthoDB" id="68581at2759"/>
<gene>
    <name evidence="6" type="ORF">HYPBUDRAFT_147950</name>
</gene>
<evidence type="ECO:0000259" key="4">
    <source>
        <dbReference type="Pfam" id="PF23022"/>
    </source>
</evidence>
<sequence>MTKEKKELQPGKAGLKTPILSFNASYIAYAHTIFAYSAFFAALIVGCYLHYEKIVENASWGYPDEWFPSVSATIGDRYPERSVFQILIALTAGPRFLLLAFNFIKLYKSNSSLPYIGIFSGFIRTITCGGWVYITSTDDHDWHDIFMISYIVLTIPWTIIISKLSPPGSLVRRGRYLTASTFFLTLIPLIYWFIQHKVHDRAGAYSVYAYFEWSLIILDVAFDTWSIVDFKDLEIQIFGDGFTLANKAKPPTEKTNDLDEYSTFEFIVNTINSFFLWTVITSLLLCVWYFPLWHMGLSGYEATILIFVIAPFILIIPFIRNFFSRFQFLARSLTILLGLGSYKVEDPESRLLIITAGTGFGIIALITEIWTLSNQPKKLNAFAVSFLLGLLASSIIKYSSYSNNPFWPVMHKENGGLNEIGIFLGLFAAFFTPSLNSTTFKLSTERSGGSIFLSALGFGAYLFSIQFLISDSSTLIFWAWDGYPVTGPTPITGALINFFAIGLGITLSVKVHSNAFLGPTYNLLAGAASAYILYSYKGWLGYAGSTVYSFYLSTLAPLIWQSTVGYNPSLLFTLAFFYSIVFSLASVWIVAYAFVPGGPLLRERTDLVLGSSFVGILAGILNYNLRNRSSHITRINTIGKKLFKQTFAILTVFLAFSIAVFFKRYPTKPYQPYNSSSQSFTAGIWCVHFGLDNDMWSSEHRMKDLIKEAEVDIIGLLESDTQRLIGGNRDFTQTIAEELGMYADYGPGPNQHTWGAALLSKFPIVSSSHHLLPSPVGELAPAIHATLDIYGELVDVVVFHSGQEEDEEDRRLQSLELQRIMGESERPLVLLSYLVTNPYEGNYNTYVSDKSRMRDIDSNDWDRWCEYILFRDLKKVAYARISRSTITDTELQIAKFKLLEEYQIEEGNDFIYGNHYIDEDEVDESLRMPQLFRGDGVRGHRYHVFDEPRYFAERPSQVRNDD</sequence>
<evidence type="ECO:0000259" key="5">
    <source>
        <dbReference type="Pfam" id="PF23226"/>
    </source>
</evidence>
<organism evidence="6 7">
    <name type="scientific">Hyphopichia burtonii NRRL Y-1933</name>
    <dbReference type="NCBI Taxonomy" id="984485"/>
    <lineage>
        <taxon>Eukaryota</taxon>
        <taxon>Fungi</taxon>
        <taxon>Dikarya</taxon>
        <taxon>Ascomycota</taxon>
        <taxon>Saccharomycotina</taxon>
        <taxon>Pichiomycetes</taxon>
        <taxon>Debaryomycetaceae</taxon>
        <taxon>Hyphopichia</taxon>
    </lineage>
</organism>
<dbReference type="GO" id="GO:0005783">
    <property type="term" value="C:endoplasmic reticulum"/>
    <property type="evidence" value="ECO:0007669"/>
    <property type="project" value="TreeGrafter"/>
</dbReference>
<feature type="domain" description="CWH43-like N-terminal" evidence="2">
    <location>
        <begin position="24"/>
        <end position="232"/>
    </location>
</feature>
<feature type="transmembrane region" description="Helical" evidence="1">
    <location>
        <begin position="207"/>
        <end position="228"/>
    </location>
</feature>